<evidence type="ECO:0000256" key="1">
    <source>
        <dbReference type="ARBA" id="ARBA00004127"/>
    </source>
</evidence>
<evidence type="ECO:0000313" key="13">
    <source>
        <dbReference type="Proteomes" id="UP000192050"/>
    </source>
</evidence>
<keyword evidence="4" id="KW-0479">Metal-binding</keyword>
<keyword evidence="5" id="KW-0547">Nucleotide-binding</keyword>
<dbReference type="NCBIfam" id="TIGR01511">
    <property type="entry name" value="ATPase-IB1_Cu"/>
    <property type="match status" value="1"/>
</dbReference>
<dbReference type="Pfam" id="PF04945">
    <property type="entry name" value="YHS"/>
    <property type="match status" value="1"/>
</dbReference>
<feature type="transmembrane region" description="Helical" evidence="10">
    <location>
        <begin position="611"/>
        <end position="633"/>
    </location>
</feature>
<proteinExistence type="inferred from homology"/>
<dbReference type="NCBIfam" id="TIGR01525">
    <property type="entry name" value="ATPase-IB_hvy"/>
    <property type="match status" value="1"/>
</dbReference>
<reference evidence="12 13" key="1">
    <citation type="submission" date="2011-10" db="EMBL/GenBank/DDBJ databases">
        <title>Metabolic and evolutionary patterns in the extreme acidophile Ferroplasma acidiphilum.</title>
        <authorList>
            <person name="Golyshina O.V."/>
            <person name="Kozyavkin S.A."/>
            <person name="Tatusov R.L."/>
            <person name="Slesarev A.I."/>
            <person name="Golyshin P.N."/>
        </authorList>
    </citation>
    <scope>NUCLEOTIDE SEQUENCE [LARGE SCALE GENOMIC DNA]</scope>
    <source>
        <strain evidence="13">Y</strain>
    </source>
</reference>
<evidence type="ECO:0000256" key="8">
    <source>
        <dbReference type="ARBA" id="ARBA00022989"/>
    </source>
</evidence>
<dbReference type="GO" id="GO:0012505">
    <property type="term" value="C:endomembrane system"/>
    <property type="evidence" value="ECO:0007669"/>
    <property type="project" value="UniProtKB-SubCell"/>
</dbReference>
<feature type="transmembrane region" description="Helical" evidence="10">
    <location>
        <begin position="49"/>
        <end position="69"/>
    </location>
</feature>
<keyword evidence="7" id="KW-1278">Translocase</keyword>
<dbReference type="SUPFAM" id="SSF81665">
    <property type="entry name" value="Calcium ATPase, transmembrane domain M"/>
    <property type="match status" value="1"/>
</dbReference>
<dbReference type="InterPro" id="IPR008250">
    <property type="entry name" value="ATPase_P-typ_transduc_dom_A_sf"/>
</dbReference>
<dbReference type="PRINTS" id="PR00119">
    <property type="entry name" value="CATATPASE"/>
</dbReference>
<dbReference type="PROSITE" id="PS01229">
    <property type="entry name" value="COF_2"/>
    <property type="match status" value="1"/>
</dbReference>
<comment type="subcellular location">
    <subcellularLocation>
        <location evidence="1">Endomembrane system</location>
        <topology evidence="1">Multi-pass membrane protein</topology>
    </subcellularLocation>
</comment>
<keyword evidence="9 10" id="KW-0472">Membrane</keyword>
<dbReference type="PANTHER" id="PTHR43520:SF8">
    <property type="entry name" value="P-TYPE CU(+) TRANSPORTER"/>
    <property type="match status" value="1"/>
</dbReference>
<dbReference type="InterPro" id="IPR007029">
    <property type="entry name" value="YHS_dom"/>
</dbReference>
<dbReference type="SUPFAM" id="SSF81653">
    <property type="entry name" value="Calcium ATPase, transduction domain A"/>
    <property type="match status" value="1"/>
</dbReference>
<evidence type="ECO:0000256" key="6">
    <source>
        <dbReference type="ARBA" id="ARBA00022840"/>
    </source>
</evidence>
<feature type="transmembrane region" description="Helical" evidence="10">
    <location>
        <begin position="109"/>
        <end position="132"/>
    </location>
</feature>
<evidence type="ECO:0000256" key="7">
    <source>
        <dbReference type="ARBA" id="ARBA00022967"/>
    </source>
</evidence>
<gene>
    <name evidence="12" type="ORF">FAD_0391</name>
</gene>
<dbReference type="InterPro" id="IPR018303">
    <property type="entry name" value="ATPase_P-typ_P_site"/>
</dbReference>
<dbReference type="InterPro" id="IPR059000">
    <property type="entry name" value="ATPase_P-type_domA"/>
</dbReference>
<protein>
    <submittedName>
        <fullName evidence="12">Copper transporting ATPase</fullName>
    </submittedName>
</protein>
<dbReference type="NCBIfam" id="TIGR01494">
    <property type="entry name" value="ATPase_P-type"/>
    <property type="match status" value="2"/>
</dbReference>
<evidence type="ECO:0000259" key="11">
    <source>
        <dbReference type="SMART" id="SM00746"/>
    </source>
</evidence>
<dbReference type="Gene3D" id="3.40.50.1000">
    <property type="entry name" value="HAD superfamily/HAD-like"/>
    <property type="match status" value="1"/>
</dbReference>
<evidence type="ECO:0000256" key="4">
    <source>
        <dbReference type="ARBA" id="ARBA00022723"/>
    </source>
</evidence>
<dbReference type="RefSeq" id="WP_081141563.1">
    <property type="nucleotide sequence ID" value="NZ_CP015363.1"/>
</dbReference>
<keyword evidence="8 10" id="KW-1133">Transmembrane helix</keyword>
<dbReference type="GO" id="GO:0043682">
    <property type="term" value="F:P-type divalent copper transporter activity"/>
    <property type="evidence" value="ECO:0007669"/>
    <property type="project" value="TreeGrafter"/>
</dbReference>
<feature type="transmembrane region" description="Helical" evidence="10">
    <location>
        <begin position="322"/>
        <end position="350"/>
    </location>
</feature>
<dbReference type="InterPro" id="IPR027256">
    <property type="entry name" value="P-typ_ATPase_IB"/>
</dbReference>
<dbReference type="InterPro" id="IPR036412">
    <property type="entry name" value="HAD-like_sf"/>
</dbReference>
<dbReference type="InterPro" id="IPR023298">
    <property type="entry name" value="ATPase_P-typ_TM_dom_sf"/>
</dbReference>
<evidence type="ECO:0000256" key="9">
    <source>
        <dbReference type="ARBA" id="ARBA00023136"/>
    </source>
</evidence>
<dbReference type="GeneID" id="31675900"/>
<organism evidence="12 13">
    <name type="scientific">Ferroplasma acidiphilum</name>
    <dbReference type="NCBI Taxonomy" id="74969"/>
    <lineage>
        <taxon>Archaea</taxon>
        <taxon>Methanobacteriati</taxon>
        <taxon>Thermoplasmatota</taxon>
        <taxon>Thermoplasmata</taxon>
        <taxon>Thermoplasmatales</taxon>
        <taxon>Ferroplasmaceae</taxon>
        <taxon>Ferroplasma</taxon>
    </lineage>
</organism>
<keyword evidence="3 10" id="KW-0812">Transmembrane</keyword>
<feature type="domain" description="TRASH" evidence="11">
    <location>
        <begin position="4"/>
        <end position="41"/>
    </location>
</feature>
<dbReference type="InterPro" id="IPR011017">
    <property type="entry name" value="TRASH_dom"/>
</dbReference>
<evidence type="ECO:0000256" key="3">
    <source>
        <dbReference type="ARBA" id="ARBA00022692"/>
    </source>
</evidence>
<dbReference type="GO" id="GO:0005524">
    <property type="term" value="F:ATP binding"/>
    <property type="evidence" value="ECO:0007669"/>
    <property type="project" value="UniProtKB-KW"/>
</dbReference>
<evidence type="ECO:0000313" key="12">
    <source>
        <dbReference type="EMBL" id="ARD84312.1"/>
    </source>
</evidence>
<dbReference type="Pfam" id="PF00122">
    <property type="entry name" value="E1-E2_ATPase"/>
    <property type="match status" value="1"/>
</dbReference>
<name>A0A1V0N2D2_9ARCH</name>
<dbReference type="Proteomes" id="UP000192050">
    <property type="component" value="Chromosome"/>
</dbReference>
<feature type="transmembrane region" description="Helical" evidence="10">
    <location>
        <begin position="639"/>
        <end position="661"/>
    </location>
</feature>
<dbReference type="NCBIfam" id="TIGR01512">
    <property type="entry name" value="ATPase-IB2_Cd"/>
    <property type="match status" value="1"/>
</dbReference>
<dbReference type="EMBL" id="CP015363">
    <property type="protein sequence ID" value="ARD84312.1"/>
    <property type="molecule type" value="Genomic_DNA"/>
</dbReference>
<dbReference type="PANTHER" id="PTHR43520">
    <property type="entry name" value="ATP7, ISOFORM B"/>
    <property type="match status" value="1"/>
</dbReference>
<sequence length="676" mass="73481">MAVDPVCGMYVSQDSKIYSDRDGTRYYFCSQGCKDKFDKPDSESKGLKIKLIVAWPFSIAIIVINYLFSFPLKNYVLLLLVLPVQFYVGLDFYKGAYAAIKNKMGNMDLLISLGTLTAFFFSLIITLVPGLFPVKYTYFDASAFIITLLMTGGYIEDLTKKRANSSANALLSLIPDRVHILKEGIAKDIPMENLVAGDIIQIKPGENIPADGTVVDGTSEIDESMLTGEAESVLKAPGSPVTSGTLNLNGVLSVKVTATGKNSTVNKLYSMIQMASMGRAKIQKISDIFSSYFVPIVLAAAFSSALFWYFYLRSVSNPLYSIIAILVFVSVVVIACPCAIGLAAPITLLISSNESSRNGILIKNSSSMDRLSKIDTVIFDKTGTITDNEPEITAFTTTGDKHLAVSLLYSIESGSNHPVAHAIVNYLKDMNPEKLDISEFREIPGSGVYGKYDGKNVEASRAGDHTSLTMDGIELASINLKHKLRSGIENDIKNLQKNHIRVLIVTGDSLENTKDVAEYLHVDKYYYSIKPEGKAEIVKEEQKTGKYVMFVGDGINDTVAMQTADVGVAMASGSDIATATGDIILLNNDLKNILSTLIIGKYTIKKIKQNVGWAIGYNSALIPVAAGILTPLLGLGIYYVLPIFAALAMGLSSTTVVLNSMQLRKHMERKIALASM</sequence>
<accession>A0A1V0N2D2</accession>
<comment type="similarity">
    <text evidence="2">Belongs to the cation transport ATPase (P-type) (TC 3.A.3) family. Type IB subfamily.</text>
</comment>
<dbReference type="Gene3D" id="2.70.150.10">
    <property type="entry name" value="Calcium-transporting ATPase, cytoplasmic transduction domain A"/>
    <property type="match status" value="1"/>
</dbReference>
<dbReference type="FunFam" id="2.70.150.10:FF:000002">
    <property type="entry name" value="Copper-transporting ATPase 1, putative"/>
    <property type="match status" value="1"/>
</dbReference>
<dbReference type="Gene3D" id="3.40.1110.10">
    <property type="entry name" value="Calcium-transporting ATPase, cytoplasmic domain N"/>
    <property type="match status" value="1"/>
</dbReference>
<dbReference type="GO" id="GO:0005507">
    <property type="term" value="F:copper ion binding"/>
    <property type="evidence" value="ECO:0007669"/>
    <property type="project" value="TreeGrafter"/>
</dbReference>
<dbReference type="KEGG" id="fai:FAD_0391"/>
<evidence type="ECO:0000256" key="5">
    <source>
        <dbReference type="ARBA" id="ARBA00022741"/>
    </source>
</evidence>
<dbReference type="SUPFAM" id="SSF56784">
    <property type="entry name" value="HAD-like"/>
    <property type="match status" value="1"/>
</dbReference>
<dbReference type="STRING" id="74969.FAD_0391"/>
<dbReference type="Pfam" id="PF00702">
    <property type="entry name" value="Hydrolase"/>
    <property type="match status" value="1"/>
</dbReference>
<dbReference type="PROSITE" id="PS00154">
    <property type="entry name" value="ATPASE_E1_E2"/>
    <property type="match status" value="1"/>
</dbReference>
<keyword evidence="6" id="KW-0067">ATP-binding</keyword>
<dbReference type="PRINTS" id="PR00943">
    <property type="entry name" value="CUATPASE"/>
</dbReference>
<dbReference type="SMART" id="SM00746">
    <property type="entry name" value="TRASH"/>
    <property type="match status" value="1"/>
</dbReference>
<evidence type="ECO:0000256" key="10">
    <source>
        <dbReference type="SAM" id="Phobius"/>
    </source>
</evidence>
<feature type="transmembrane region" description="Helical" evidence="10">
    <location>
        <begin position="289"/>
        <end position="310"/>
    </location>
</feature>
<dbReference type="InterPro" id="IPR023299">
    <property type="entry name" value="ATPase_P-typ_cyto_dom_N"/>
</dbReference>
<dbReference type="AlphaFoldDB" id="A0A1V0N2D2"/>
<feature type="transmembrane region" description="Helical" evidence="10">
    <location>
        <begin position="75"/>
        <end position="97"/>
    </location>
</feature>
<evidence type="ECO:0000256" key="2">
    <source>
        <dbReference type="ARBA" id="ARBA00006024"/>
    </source>
</evidence>
<dbReference type="InterPro" id="IPR001757">
    <property type="entry name" value="P_typ_ATPase"/>
</dbReference>
<feature type="transmembrane region" description="Helical" evidence="10">
    <location>
        <begin position="138"/>
        <end position="155"/>
    </location>
</feature>
<dbReference type="GO" id="GO:0016020">
    <property type="term" value="C:membrane"/>
    <property type="evidence" value="ECO:0007669"/>
    <property type="project" value="InterPro"/>
</dbReference>
<dbReference type="InterPro" id="IPR023214">
    <property type="entry name" value="HAD_sf"/>
</dbReference>
<dbReference type="OrthoDB" id="8588at2157"/>
<keyword evidence="13" id="KW-1185">Reference proteome</keyword>
<dbReference type="GO" id="GO:0016887">
    <property type="term" value="F:ATP hydrolysis activity"/>
    <property type="evidence" value="ECO:0007669"/>
    <property type="project" value="InterPro"/>
</dbReference>
<dbReference type="GO" id="GO:0055070">
    <property type="term" value="P:copper ion homeostasis"/>
    <property type="evidence" value="ECO:0007669"/>
    <property type="project" value="TreeGrafter"/>
</dbReference>